<name>A0A167AQQ3_9BACL</name>
<evidence type="ECO:0000313" key="2">
    <source>
        <dbReference type="EMBL" id="OAB71324.1"/>
    </source>
</evidence>
<keyword evidence="1" id="KW-0472">Membrane</keyword>
<protein>
    <submittedName>
        <fullName evidence="2">Uncharacterized protein</fullName>
    </submittedName>
</protein>
<dbReference type="STRING" id="1763538.LPB68_17400"/>
<reference evidence="2 3" key="1">
    <citation type="submission" date="2016-02" db="EMBL/GenBank/DDBJ databases">
        <title>Paenibacillus sp. LPB0068, isolated from Crassostrea gigas.</title>
        <authorList>
            <person name="Shin S.-K."/>
            <person name="Yi H."/>
        </authorList>
    </citation>
    <scope>NUCLEOTIDE SEQUENCE [LARGE SCALE GENOMIC DNA]</scope>
    <source>
        <strain evidence="2 3">LPB0068</strain>
    </source>
</reference>
<keyword evidence="1" id="KW-0812">Transmembrane</keyword>
<proteinExistence type="predicted"/>
<gene>
    <name evidence="2" type="ORF">PNBC_20270</name>
</gene>
<keyword evidence="3" id="KW-1185">Reference proteome</keyword>
<evidence type="ECO:0000256" key="1">
    <source>
        <dbReference type="SAM" id="Phobius"/>
    </source>
</evidence>
<feature type="transmembrane region" description="Helical" evidence="1">
    <location>
        <begin position="6"/>
        <end position="27"/>
    </location>
</feature>
<dbReference type="AlphaFoldDB" id="A0A167AQQ3"/>
<dbReference type="KEGG" id="pcx:LPB68_17400"/>
<accession>A0A167AQQ3</accession>
<sequence>MEGVDGLRKVALASMIIWLLLLVLVGCSNNLEEYSGKVEAEETLRTYTNAIANQDAAVIYELYGGSYEWLESFLRGFLPEIDLEDNKEIIDNYIKQGIMPRISLNEILEQKEVNEDEYVFVVNFINEDGTPFITREADTIKDKEFTYTIKRIDGKFKVMELPPYQP</sequence>
<keyword evidence="1" id="KW-1133">Transmembrane helix</keyword>
<dbReference type="Proteomes" id="UP000077134">
    <property type="component" value="Unassembled WGS sequence"/>
</dbReference>
<dbReference type="EMBL" id="LSFN01000041">
    <property type="protein sequence ID" value="OAB71324.1"/>
    <property type="molecule type" value="Genomic_DNA"/>
</dbReference>
<evidence type="ECO:0000313" key="3">
    <source>
        <dbReference type="Proteomes" id="UP000077134"/>
    </source>
</evidence>
<comment type="caution">
    <text evidence="2">The sequence shown here is derived from an EMBL/GenBank/DDBJ whole genome shotgun (WGS) entry which is preliminary data.</text>
</comment>
<organism evidence="2 3">
    <name type="scientific">Paenibacillus crassostreae</name>
    <dbReference type="NCBI Taxonomy" id="1763538"/>
    <lineage>
        <taxon>Bacteria</taxon>
        <taxon>Bacillati</taxon>
        <taxon>Bacillota</taxon>
        <taxon>Bacilli</taxon>
        <taxon>Bacillales</taxon>
        <taxon>Paenibacillaceae</taxon>
        <taxon>Paenibacillus</taxon>
    </lineage>
</organism>